<organism evidence="1 2">
    <name type="scientific">Romanomermis culicivorax</name>
    <name type="common">Nematode worm</name>
    <dbReference type="NCBI Taxonomy" id="13658"/>
    <lineage>
        <taxon>Eukaryota</taxon>
        <taxon>Metazoa</taxon>
        <taxon>Ecdysozoa</taxon>
        <taxon>Nematoda</taxon>
        <taxon>Enoplea</taxon>
        <taxon>Dorylaimia</taxon>
        <taxon>Mermithida</taxon>
        <taxon>Mermithoidea</taxon>
        <taxon>Mermithidae</taxon>
        <taxon>Romanomermis</taxon>
    </lineage>
</organism>
<dbReference type="Proteomes" id="UP000887565">
    <property type="component" value="Unplaced"/>
</dbReference>
<reference evidence="2" key="1">
    <citation type="submission" date="2022-11" db="UniProtKB">
        <authorList>
            <consortium name="WormBaseParasite"/>
        </authorList>
    </citation>
    <scope>IDENTIFICATION</scope>
</reference>
<proteinExistence type="predicted"/>
<dbReference type="WBParaSite" id="nRc.2.0.1.t14666-RA">
    <property type="protein sequence ID" value="nRc.2.0.1.t14666-RA"/>
    <property type="gene ID" value="nRc.2.0.1.g14666"/>
</dbReference>
<accession>A0A915IKZ0</accession>
<name>A0A915IKZ0_ROMCU</name>
<keyword evidence="1" id="KW-1185">Reference proteome</keyword>
<sequence length="218" mass="25515">MRSKEFRDCKVTAYMINNFITSIHYSPHCCFTTDPFLTAPLTFLPTLRQLDITCCPQTASTTITLNCLSLNHILKHVDKNARQCAIQKNRSSPSLFSISSCNIRDYVKRDHGEEKEEKNKKKRTKTTKIYHNDQPAFKLISIQVQRATTPPYDQEVRMSESENFSDAMGLPAEKRKRKMRMREKERRKKGGKGAKVEFLDVMWQPWNPSFNIRFCYLH</sequence>
<dbReference type="AlphaFoldDB" id="A0A915IKZ0"/>
<evidence type="ECO:0000313" key="2">
    <source>
        <dbReference type="WBParaSite" id="nRc.2.0.1.t14666-RA"/>
    </source>
</evidence>
<protein>
    <submittedName>
        <fullName evidence="2">Uncharacterized protein</fullName>
    </submittedName>
</protein>
<evidence type="ECO:0000313" key="1">
    <source>
        <dbReference type="Proteomes" id="UP000887565"/>
    </source>
</evidence>